<evidence type="ECO:0000313" key="2">
    <source>
        <dbReference type="EMBL" id="MCZ3373589.1"/>
    </source>
</evidence>
<evidence type="ECO:0000313" key="1">
    <source>
        <dbReference type="EMBL" id="MCZ3367263.1"/>
    </source>
</evidence>
<protein>
    <submittedName>
        <fullName evidence="2">Uncharacterized protein</fullName>
    </submittedName>
</protein>
<dbReference type="AlphaFoldDB" id="A0A9E5DLH1"/>
<gene>
    <name evidence="2" type="ORF">O3H35_13150</name>
    <name evidence="1" type="ORF">O3H54_15340</name>
</gene>
<dbReference type="Proteomes" id="UP001068021">
    <property type="component" value="Unassembled WGS sequence"/>
</dbReference>
<comment type="caution">
    <text evidence="2">The sequence shown here is derived from an EMBL/GenBank/DDBJ whole genome shotgun (WGS) entry which is preliminary data.</text>
</comment>
<reference evidence="2" key="1">
    <citation type="submission" date="2022-12" db="EMBL/GenBank/DDBJ databases">
        <title>Reclassification of two methanogenic archaea species isolated from the Kolyma lowland permafrost.</title>
        <authorList>
            <person name="Trubitsyn V.E."/>
            <person name="Rivkina E.M."/>
            <person name="Shcherbakova V.A."/>
        </authorList>
    </citation>
    <scope>NUCLEOTIDE SEQUENCE</scope>
    <source>
        <strain evidence="1">M2</strain>
        <strain evidence="2">MK4</strain>
    </source>
</reference>
<sequence>MELWKELVKLAESEEDRCEEISGILMTTDQMQRDLLNYDLLGYISNKSK</sequence>
<organism evidence="2">
    <name type="scientific">Methanobacterium veterum</name>
    <dbReference type="NCBI Taxonomy" id="408577"/>
    <lineage>
        <taxon>Archaea</taxon>
        <taxon>Methanobacteriati</taxon>
        <taxon>Methanobacteriota</taxon>
        <taxon>Methanomada group</taxon>
        <taxon>Methanobacteria</taxon>
        <taxon>Methanobacteriales</taxon>
        <taxon>Methanobacteriaceae</taxon>
        <taxon>Methanobacterium</taxon>
    </lineage>
</organism>
<dbReference type="RefSeq" id="WP_157197650.1">
    <property type="nucleotide sequence ID" value="NZ_JAPVER010000020.1"/>
</dbReference>
<evidence type="ECO:0000313" key="3">
    <source>
        <dbReference type="Proteomes" id="UP001068021"/>
    </source>
</evidence>
<keyword evidence="3" id="KW-1185">Reference proteome</keyword>
<proteinExistence type="predicted"/>
<dbReference type="EMBL" id="JAPVER010000020">
    <property type="protein sequence ID" value="MCZ3367263.1"/>
    <property type="molecule type" value="Genomic_DNA"/>
</dbReference>
<dbReference type="EMBL" id="JAPVES010000030">
    <property type="protein sequence ID" value="MCZ3373589.1"/>
    <property type="molecule type" value="Genomic_DNA"/>
</dbReference>
<accession>A0A9E5DLH1</accession>
<name>A0A9E5DLH1_9EURY</name>
<dbReference type="Proteomes" id="UP001074446">
    <property type="component" value="Unassembled WGS sequence"/>
</dbReference>